<accession>A0A2S7T9N4</accession>
<comment type="caution">
    <text evidence="2">The sequence shown here is derived from an EMBL/GenBank/DDBJ whole genome shotgun (WGS) entry which is preliminary data.</text>
</comment>
<keyword evidence="3" id="KW-1185">Reference proteome</keyword>
<feature type="transmembrane region" description="Helical" evidence="1">
    <location>
        <begin position="9"/>
        <end position="28"/>
    </location>
</feature>
<feature type="transmembrane region" description="Helical" evidence="1">
    <location>
        <begin position="40"/>
        <end position="60"/>
    </location>
</feature>
<evidence type="ECO:0000256" key="1">
    <source>
        <dbReference type="SAM" id="Phobius"/>
    </source>
</evidence>
<proteinExistence type="predicted"/>
<protein>
    <submittedName>
        <fullName evidence="2">Uncharacterized protein</fullName>
    </submittedName>
</protein>
<keyword evidence="1" id="KW-1133">Transmembrane helix</keyword>
<feature type="transmembrane region" description="Helical" evidence="1">
    <location>
        <begin position="72"/>
        <end position="89"/>
    </location>
</feature>
<sequence>MNNLSKYEMIFYFLIHPILTMTFFMTWFNQTTLPGIGMAPILLGIILLIVFAIEITLVLVFRKRIIGLGKKLISLFVGFLIYELTLWLFGGSDLMAFLDSFEKPFEENIDGAVSFSSLFSLLIILGLMIINEKLTKNPASPQ</sequence>
<evidence type="ECO:0000313" key="2">
    <source>
        <dbReference type="EMBL" id="PQJ16653.1"/>
    </source>
</evidence>
<organism evidence="2 3">
    <name type="scientific">Aureicoccus marinus</name>
    <dbReference type="NCBI Taxonomy" id="754435"/>
    <lineage>
        <taxon>Bacteria</taxon>
        <taxon>Pseudomonadati</taxon>
        <taxon>Bacteroidota</taxon>
        <taxon>Flavobacteriia</taxon>
        <taxon>Flavobacteriales</taxon>
        <taxon>Flavobacteriaceae</taxon>
        <taxon>Aureicoccus</taxon>
    </lineage>
</organism>
<name>A0A2S7T9N4_9FLAO</name>
<keyword evidence="1" id="KW-0472">Membrane</keyword>
<dbReference type="EMBL" id="MQVX01000001">
    <property type="protein sequence ID" value="PQJ16653.1"/>
    <property type="molecule type" value="Genomic_DNA"/>
</dbReference>
<dbReference type="AlphaFoldDB" id="A0A2S7T9N4"/>
<gene>
    <name evidence="2" type="ORF">BST99_13835</name>
</gene>
<feature type="transmembrane region" description="Helical" evidence="1">
    <location>
        <begin position="109"/>
        <end position="130"/>
    </location>
</feature>
<dbReference type="Proteomes" id="UP000239366">
    <property type="component" value="Unassembled WGS sequence"/>
</dbReference>
<dbReference type="OrthoDB" id="1454581at2"/>
<keyword evidence="1" id="KW-0812">Transmembrane</keyword>
<reference evidence="3" key="1">
    <citation type="submission" date="2016-11" db="EMBL/GenBank/DDBJ databases">
        <title>Trade-off between light-utilization and light-protection in marine flavobacteria.</title>
        <authorList>
            <person name="Kumagai Y."/>
            <person name="Yoshizawa S."/>
            <person name="Kogure K."/>
        </authorList>
    </citation>
    <scope>NUCLEOTIDE SEQUENCE [LARGE SCALE GENOMIC DNA]</scope>
    <source>
        <strain evidence="3">SG-18</strain>
    </source>
</reference>
<evidence type="ECO:0000313" key="3">
    <source>
        <dbReference type="Proteomes" id="UP000239366"/>
    </source>
</evidence>
<dbReference type="RefSeq" id="WP_105002320.1">
    <property type="nucleotide sequence ID" value="NZ_MQVX01000001.1"/>
</dbReference>